<feature type="region of interest" description="Disordered" evidence="4">
    <location>
        <begin position="252"/>
        <end position="271"/>
    </location>
</feature>
<dbReference type="OrthoDB" id="120976at2759"/>
<proteinExistence type="predicted"/>
<dbReference type="InterPro" id="IPR001611">
    <property type="entry name" value="Leu-rich_rpt"/>
</dbReference>
<dbReference type="SUPFAM" id="SSF52047">
    <property type="entry name" value="RNI-like"/>
    <property type="match status" value="1"/>
</dbReference>
<dbReference type="GO" id="GO:0005096">
    <property type="term" value="F:GTPase activator activity"/>
    <property type="evidence" value="ECO:0007669"/>
    <property type="project" value="UniProtKB-KW"/>
</dbReference>
<dbReference type="STRING" id="879819.A0A0J0XST0"/>
<evidence type="ECO:0000256" key="1">
    <source>
        <dbReference type="ARBA" id="ARBA00022468"/>
    </source>
</evidence>
<reference evidence="5 6" key="1">
    <citation type="submission" date="2015-03" db="EMBL/GenBank/DDBJ databases">
        <title>Genomics and transcriptomics of the oil-accumulating basidiomycete yeast T. oleaginosus allow insights into substrate utilization and the diverse evolutionary trajectories of mating systems in fungi.</title>
        <authorList>
            <consortium name="DOE Joint Genome Institute"/>
            <person name="Kourist R."/>
            <person name="Kracht O."/>
            <person name="Bracharz F."/>
            <person name="Lipzen A."/>
            <person name="Nolan M."/>
            <person name="Ohm R."/>
            <person name="Grigoriev I."/>
            <person name="Sun S."/>
            <person name="Heitman J."/>
            <person name="Bruck T."/>
            <person name="Nowrousian M."/>
        </authorList>
    </citation>
    <scope>NUCLEOTIDE SEQUENCE [LARGE SCALE GENOMIC DNA]</scope>
    <source>
        <strain evidence="5 6">IBC0246</strain>
    </source>
</reference>
<dbReference type="GO" id="GO:0031267">
    <property type="term" value="F:small GTPase binding"/>
    <property type="evidence" value="ECO:0007669"/>
    <property type="project" value="TreeGrafter"/>
</dbReference>
<gene>
    <name evidence="5" type="ORF">CC85DRAFT_283915</name>
</gene>
<evidence type="ECO:0000256" key="3">
    <source>
        <dbReference type="ARBA" id="ARBA00022737"/>
    </source>
</evidence>
<dbReference type="InterPro" id="IPR027038">
    <property type="entry name" value="RanGap"/>
</dbReference>
<protein>
    <submittedName>
        <fullName evidence="5">RNI-like protein</fullName>
    </submittedName>
</protein>
<name>A0A0J0XST0_9TREE</name>
<dbReference type="InterPro" id="IPR032675">
    <property type="entry name" value="LRR_dom_sf"/>
</dbReference>
<dbReference type="PANTHER" id="PTHR24113:SF12">
    <property type="entry name" value="RAN GTPASE-ACTIVATING PROTEIN 1"/>
    <property type="match status" value="1"/>
</dbReference>
<evidence type="ECO:0000256" key="2">
    <source>
        <dbReference type="ARBA" id="ARBA00022614"/>
    </source>
</evidence>
<dbReference type="Pfam" id="PF13516">
    <property type="entry name" value="LRR_6"/>
    <property type="match status" value="1"/>
</dbReference>
<dbReference type="GeneID" id="28983147"/>
<keyword evidence="1" id="KW-0343">GTPase activation</keyword>
<dbReference type="GO" id="GO:0048471">
    <property type="term" value="C:perinuclear region of cytoplasm"/>
    <property type="evidence" value="ECO:0007669"/>
    <property type="project" value="TreeGrafter"/>
</dbReference>
<dbReference type="EMBL" id="KQ087189">
    <property type="protein sequence ID" value="KLT44127.1"/>
    <property type="molecule type" value="Genomic_DNA"/>
</dbReference>
<dbReference type="SMART" id="SM00368">
    <property type="entry name" value="LRR_RI"/>
    <property type="match status" value="5"/>
</dbReference>
<evidence type="ECO:0000313" key="6">
    <source>
        <dbReference type="Proteomes" id="UP000053611"/>
    </source>
</evidence>
<feature type="compositionally biased region" description="Basic and acidic residues" evidence="4">
    <location>
        <begin position="252"/>
        <end position="266"/>
    </location>
</feature>
<sequence length="449" mass="49762">MTFKSFPLSSDMVSVSDEDYNGISGAHRILLQITAQIHRLDASHNSIGTKGAVSLFDGLASARRRFSSQPDAELWGMREINLARNEIGDEGLASALYYVSKDQAMRSLYMQANQITLEGIADIVVERINTSNLRKLSLTSNPLSAQAVNKLFAQLNTPHLRELHLSICDLPPSCVPAIVEFLRSPRSQKLGVLELNANALGRLGVTAILDALESANYSVYRIGLSANNAAPARADSPRSDSENEDVWRETHGVWESDEAMSRDDPRSMSNQITHRVPALQSRNAELGRRVRNAASRAIAPLRMIVHARAPTATETAQRVLADAAPDAAAPSPHFPLLELPPEVQLVIARHASQDADALADDQWARLVSHAKDPASLSKMAARMKRAQQSVQFGARNYREQEVREAWLGEMGCEWWELEDQRYWDRLYRRAPSRRRGVSPNGHPDAMLPT</sequence>
<evidence type="ECO:0000256" key="4">
    <source>
        <dbReference type="SAM" id="MobiDB-lite"/>
    </source>
</evidence>
<keyword evidence="3" id="KW-0677">Repeat</keyword>
<accession>A0A0J0XST0</accession>
<dbReference type="Gene3D" id="3.80.10.10">
    <property type="entry name" value="Ribonuclease Inhibitor"/>
    <property type="match status" value="1"/>
</dbReference>
<dbReference type="RefSeq" id="XP_018280618.1">
    <property type="nucleotide sequence ID" value="XM_018422544.1"/>
</dbReference>
<keyword evidence="6" id="KW-1185">Reference proteome</keyword>
<keyword evidence="2" id="KW-0433">Leucine-rich repeat</keyword>
<organism evidence="5 6">
    <name type="scientific">Cutaneotrichosporon oleaginosum</name>
    <dbReference type="NCBI Taxonomy" id="879819"/>
    <lineage>
        <taxon>Eukaryota</taxon>
        <taxon>Fungi</taxon>
        <taxon>Dikarya</taxon>
        <taxon>Basidiomycota</taxon>
        <taxon>Agaricomycotina</taxon>
        <taxon>Tremellomycetes</taxon>
        <taxon>Trichosporonales</taxon>
        <taxon>Trichosporonaceae</taxon>
        <taxon>Cutaneotrichosporon</taxon>
    </lineage>
</organism>
<evidence type="ECO:0000313" key="5">
    <source>
        <dbReference type="EMBL" id="KLT44127.1"/>
    </source>
</evidence>
<dbReference type="PANTHER" id="PTHR24113">
    <property type="entry name" value="RAN GTPASE-ACTIVATING PROTEIN 1"/>
    <property type="match status" value="1"/>
</dbReference>
<dbReference type="GO" id="GO:0006913">
    <property type="term" value="P:nucleocytoplasmic transport"/>
    <property type="evidence" value="ECO:0007669"/>
    <property type="project" value="TreeGrafter"/>
</dbReference>
<dbReference type="AlphaFoldDB" id="A0A0J0XST0"/>
<dbReference type="Proteomes" id="UP000053611">
    <property type="component" value="Unassembled WGS sequence"/>
</dbReference>
<dbReference type="GO" id="GO:0005829">
    <property type="term" value="C:cytosol"/>
    <property type="evidence" value="ECO:0007669"/>
    <property type="project" value="TreeGrafter"/>
</dbReference>
<dbReference type="GO" id="GO:0005634">
    <property type="term" value="C:nucleus"/>
    <property type="evidence" value="ECO:0007669"/>
    <property type="project" value="TreeGrafter"/>
</dbReference>